<organism evidence="2 3">
    <name type="scientific">Marinagarivorans cellulosilyticus</name>
    <dbReference type="NCBI Taxonomy" id="2721545"/>
    <lineage>
        <taxon>Bacteria</taxon>
        <taxon>Pseudomonadati</taxon>
        <taxon>Pseudomonadota</taxon>
        <taxon>Gammaproteobacteria</taxon>
        <taxon>Cellvibrionales</taxon>
        <taxon>Cellvibrionaceae</taxon>
        <taxon>Marinagarivorans</taxon>
    </lineage>
</organism>
<dbReference type="Pfam" id="PF18914">
    <property type="entry name" value="DUF5666"/>
    <property type="match status" value="5"/>
</dbReference>
<dbReference type="AlphaFoldDB" id="A0AAN2BIT7"/>
<dbReference type="RefSeq" id="WP_236985735.1">
    <property type="nucleotide sequence ID" value="NZ_AP023086.1"/>
</dbReference>
<feature type="domain" description="DUF5666" evidence="1">
    <location>
        <begin position="184"/>
        <end position="243"/>
    </location>
</feature>
<reference evidence="2 3" key="1">
    <citation type="journal article" date="2022" name="IScience">
        <title>An ultrasensitive nanofiber-based assay for enzymatic hydrolysis and deep-sea microbial degradation of cellulose.</title>
        <authorList>
            <person name="Tsudome M."/>
            <person name="Tachioka M."/>
            <person name="Miyazaki M."/>
            <person name="Uchimura K."/>
            <person name="Tsuda M."/>
            <person name="Takaki Y."/>
            <person name="Deguchi S."/>
        </authorList>
    </citation>
    <scope>NUCLEOTIDE SEQUENCE [LARGE SCALE GENOMIC DNA]</scope>
    <source>
        <strain evidence="2 3">GE09</strain>
    </source>
</reference>
<evidence type="ECO:0000313" key="3">
    <source>
        <dbReference type="Proteomes" id="UP001320119"/>
    </source>
</evidence>
<dbReference type="KEGG" id="marq:MARGE09_P0428"/>
<dbReference type="InterPro" id="IPR043724">
    <property type="entry name" value="DUF5666"/>
</dbReference>
<accession>A0AAN2BIT7</accession>
<dbReference type="EMBL" id="AP023086">
    <property type="protein sequence ID" value="BCD96229.1"/>
    <property type="molecule type" value="Genomic_DNA"/>
</dbReference>
<feature type="domain" description="DUF5666" evidence="1">
    <location>
        <begin position="119"/>
        <end position="169"/>
    </location>
</feature>
<feature type="domain" description="DUF5666" evidence="1">
    <location>
        <begin position="326"/>
        <end position="388"/>
    </location>
</feature>
<feature type="domain" description="DUF5666" evidence="1">
    <location>
        <begin position="44"/>
        <end position="94"/>
    </location>
</feature>
<dbReference type="Proteomes" id="UP001320119">
    <property type="component" value="Chromosome"/>
</dbReference>
<protein>
    <recommendedName>
        <fullName evidence="1">DUF5666 domain-containing protein</fullName>
    </recommendedName>
</protein>
<keyword evidence="3" id="KW-1185">Reference proteome</keyword>
<name>A0AAN2BIT7_9GAMM</name>
<evidence type="ECO:0000259" key="1">
    <source>
        <dbReference type="Pfam" id="PF18914"/>
    </source>
</evidence>
<evidence type="ECO:0000313" key="2">
    <source>
        <dbReference type="EMBL" id="BCD96229.1"/>
    </source>
</evidence>
<gene>
    <name evidence="2" type="ORF">MARGE09_P0428</name>
</gene>
<feature type="domain" description="DUF5666" evidence="1">
    <location>
        <begin position="259"/>
        <end position="315"/>
    </location>
</feature>
<proteinExistence type="predicted"/>
<sequence length="494" mass="54020">MKILMSLLCLSALCLSGCESDKEDHFSGIEGTGNKVEVAVAYGSITGFGSVYVNGVHFTTDSASVEIDGERAEEGALAVGMVVEVIGEINRNGSEGVAHTIRAERVLLGTVDTVVDIAAGRRVLKLLGQTVYVAEDAEFTGTDFEKLQPGLGLSVSGYVAESGHITATYLQQHVFSAEQPRVVEGYISAVSPDALSFELPDLSVDASSAIFVAGAQANLAAGVRVAVTGQYNTASQTLKASQVVLKSQRLQEGRYTALEGVVQQFAGGNTFWVRDTAVDVSNASFENGIASDLQNGAKVVIFGKVQNNVLVAERIVIKLFNTNRFQGVVSDIDLRTGTFRIRDIVFHTTSHTQFKDNSRRMERYFDIEHIHTGEDVEVYAVQVDGQWQVTRTSRLDFDQAMPDFIRGPVTLIEANRNFYMGDVLVDGSELPESQWHALNELQDSAITVDLEGYYTGDLAFKAVRIRINANNGCDFHMSFYCDEDKPFDEHPFYR</sequence>